<dbReference type="Proteomes" id="UP000799538">
    <property type="component" value="Unassembled WGS sequence"/>
</dbReference>
<dbReference type="AlphaFoldDB" id="A0A6A6G0G4"/>
<dbReference type="PANTHER" id="PTHR43350:SF2">
    <property type="entry name" value="GROES-LIKE ZINC-BINDING ALCOHOL DEHYDROGENASE FAMILY PROTEIN"/>
    <property type="match status" value="1"/>
</dbReference>
<dbReference type="GO" id="GO:0046872">
    <property type="term" value="F:metal ion binding"/>
    <property type="evidence" value="ECO:0007669"/>
    <property type="project" value="UniProtKB-KW"/>
</dbReference>
<dbReference type="PANTHER" id="PTHR43350">
    <property type="entry name" value="NAD-DEPENDENT ALCOHOL DEHYDROGENASE"/>
    <property type="match status" value="1"/>
</dbReference>
<keyword evidence="8" id="KW-1185">Reference proteome</keyword>
<dbReference type="GO" id="GO:0016491">
    <property type="term" value="F:oxidoreductase activity"/>
    <property type="evidence" value="ECO:0007669"/>
    <property type="project" value="UniProtKB-KW"/>
</dbReference>
<evidence type="ECO:0000256" key="4">
    <source>
        <dbReference type="ARBA" id="ARBA00022833"/>
    </source>
</evidence>
<dbReference type="Pfam" id="PF00107">
    <property type="entry name" value="ADH_zinc_N"/>
    <property type="match status" value="1"/>
</dbReference>
<dbReference type="InterPro" id="IPR011032">
    <property type="entry name" value="GroES-like_sf"/>
</dbReference>
<dbReference type="SMART" id="SM00829">
    <property type="entry name" value="PKS_ER"/>
    <property type="match status" value="1"/>
</dbReference>
<dbReference type="Gene3D" id="3.90.180.10">
    <property type="entry name" value="Medium-chain alcohol dehydrogenases, catalytic domain"/>
    <property type="match status" value="1"/>
</dbReference>
<dbReference type="InterPro" id="IPR013149">
    <property type="entry name" value="ADH-like_C"/>
</dbReference>
<reference evidence="8" key="1">
    <citation type="journal article" date="2020" name="Stud. Mycol.">
        <title>101 Dothideomycetes genomes: A test case for predicting lifestyles and emergence of pathogens.</title>
        <authorList>
            <person name="Haridas S."/>
            <person name="Albert R."/>
            <person name="Binder M."/>
            <person name="Bloem J."/>
            <person name="LaButti K."/>
            <person name="Salamov A."/>
            <person name="Andreopoulos B."/>
            <person name="Baker S."/>
            <person name="Barry K."/>
            <person name="Bills G."/>
            <person name="Bluhm B."/>
            <person name="Cannon C."/>
            <person name="Castanera R."/>
            <person name="Culley D."/>
            <person name="Daum C."/>
            <person name="Ezra D."/>
            <person name="Gonzalez J."/>
            <person name="Henrissat B."/>
            <person name="Kuo A."/>
            <person name="Liang C."/>
            <person name="Lipzen A."/>
            <person name="Lutzoni F."/>
            <person name="Magnuson J."/>
            <person name="Mondo S."/>
            <person name="Nolan M."/>
            <person name="Ohm R."/>
            <person name="Pangilinan J."/>
            <person name="Park H.-J."/>
            <person name="Ramirez L."/>
            <person name="Alfaro M."/>
            <person name="Sun H."/>
            <person name="Tritt A."/>
            <person name="Yoshinaga Y."/>
            <person name="Zwiers L.-H."/>
            <person name="Turgeon B."/>
            <person name="Goodwin S."/>
            <person name="Spatafora J."/>
            <person name="Crous P."/>
            <person name="Grigoriev I."/>
        </authorList>
    </citation>
    <scope>NUCLEOTIDE SEQUENCE [LARGE SCALE GENOMIC DNA]</scope>
    <source>
        <strain evidence="8">CECT 20119</strain>
    </source>
</reference>
<dbReference type="SUPFAM" id="SSF51735">
    <property type="entry name" value="NAD(P)-binding Rossmann-fold domains"/>
    <property type="match status" value="1"/>
</dbReference>
<dbReference type="InterPro" id="IPR036291">
    <property type="entry name" value="NAD(P)-bd_dom_sf"/>
</dbReference>
<protein>
    <submittedName>
        <fullName evidence="7">Chaperonin 10-like protein</fullName>
    </submittedName>
</protein>
<organism evidence="7 8">
    <name type="scientific">Elsinoe ampelina</name>
    <dbReference type="NCBI Taxonomy" id="302913"/>
    <lineage>
        <taxon>Eukaryota</taxon>
        <taxon>Fungi</taxon>
        <taxon>Dikarya</taxon>
        <taxon>Ascomycota</taxon>
        <taxon>Pezizomycotina</taxon>
        <taxon>Dothideomycetes</taxon>
        <taxon>Dothideomycetidae</taxon>
        <taxon>Myriangiales</taxon>
        <taxon>Elsinoaceae</taxon>
        <taxon>Elsinoe</taxon>
    </lineage>
</organism>
<evidence type="ECO:0000256" key="3">
    <source>
        <dbReference type="ARBA" id="ARBA00022723"/>
    </source>
</evidence>
<evidence type="ECO:0000256" key="2">
    <source>
        <dbReference type="ARBA" id="ARBA00008072"/>
    </source>
</evidence>
<dbReference type="SUPFAM" id="SSF50129">
    <property type="entry name" value="GroES-like"/>
    <property type="match status" value="1"/>
</dbReference>
<keyword evidence="4" id="KW-0862">Zinc</keyword>
<gene>
    <name evidence="7" type="ORF">BDZ85DRAFT_285711</name>
</gene>
<comment type="cofactor">
    <cofactor evidence="1">
        <name>Zn(2+)</name>
        <dbReference type="ChEBI" id="CHEBI:29105"/>
    </cofactor>
</comment>
<evidence type="ECO:0000256" key="5">
    <source>
        <dbReference type="ARBA" id="ARBA00023002"/>
    </source>
</evidence>
<dbReference type="OrthoDB" id="1560166at2759"/>
<dbReference type="InterPro" id="IPR013154">
    <property type="entry name" value="ADH-like_N"/>
</dbReference>
<feature type="domain" description="Enoyl reductase (ER)" evidence="6">
    <location>
        <begin position="14"/>
        <end position="381"/>
    </location>
</feature>
<evidence type="ECO:0000313" key="7">
    <source>
        <dbReference type="EMBL" id="KAF2219123.1"/>
    </source>
</evidence>
<sequence>MAFQTQAYTVYEAGRPIRLEQVFIDDVKEGEVLVETVAFSVCATDAKAAAGKFLLKPPMILGHEASGIVLHAPPTSNLKPGSKVILTYSSCGTCPTCSSHASPYCHDLSALNFSGRRKDGSSAIKDSSGNELNHFFFGQSSMGRHVLAQETSIVKLPDDTSIEDLRKFASLGCGIQTGAGAIVNVCSPPPSSTIAILGAGSVGLSAALAALTSSPKRIILIDNDSRKFSLVPTALQASERIVHIDSSKLPAPSDGIAPLTTAIKDATSGIGADFVLDCVGLPSLIEASIPALARKGTMITVGGGAPGVEAKVRLMDMLIGGRSWRGTHQGDSVPGEFLPRLIGMWKEGKFGFDELLTMYGFEDLERAMEDVKKGKTVKAVLAVK</sequence>
<dbReference type="Pfam" id="PF08240">
    <property type="entry name" value="ADH_N"/>
    <property type="match status" value="1"/>
</dbReference>
<keyword evidence="5" id="KW-0560">Oxidoreductase</keyword>
<dbReference type="InterPro" id="IPR020843">
    <property type="entry name" value="ER"/>
</dbReference>
<evidence type="ECO:0000259" key="6">
    <source>
        <dbReference type="SMART" id="SM00829"/>
    </source>
</evidence>
<accession>A0A6A6G0G4</accession>
<evidence type="ECO:0000313" key="8">
    <source>
        <dbReference type="Proteomes" id="UP000799538"/>
    </source>
</evidence>
<evidence type="ECO:0000256" key="1">
    <source>
        <dbReference type="ARBA" id="ARBA00001947"/>
    </source>
</evidence>
<dbReference type="Gene3D" id="3.40.50.720">
    <property type="entry name" value="NAD(P)-binding Rossmann-like Domain"/>
    <property type="match status" value="1"/>
</dbReference>
<name>A0A6A6G0G4_9PEZI</name>
<keyword evidence="3" id="KW-0479">Metal-binding</keyword>
<proteinExistence type="inferred from homology"/>
<comment type="similarity">
    <text evidence="2">Belongs to the zinc-containing alcohol dehydrogenase family.</text>
</comment>
<dbReference type="EMBL" id="ML992520">
    <property type="protein sequence ID" value="KAF2219123.1"/>
    <property type="molecule type" value="Genomic_DNA"/>
</dbReference>